<dbReference type="InterPro" id="IPR014710">
    <property type="entry name" value="RmlC-like_jellyroll"/>
</dbReference>
<gene>
    <name evidence="10" type="ORF">STAS_23431</name>
</gene>
<dbReference type="AlphaFoldDB" id="A0A5A7QM24"/>
<sequence>MLSSLEFITEKAIITQVSQNMDFGSVMEFLGCVPLLQRLPSSSLKKIAQAVSIKRYEQGDYVVREGEVADGIYFIWEGEAQVCGSFDANGENSPEFLLKPYDYFGHVKLRFAAGIAYSTQPTDVVALSKLTCLILPKEHEDLLKPKSIWSADESQEKRPLVEQILHLDPVDVNIFKGITLPEAPKFGKVFGGQFVGQALAAACKTVDCLKIVHSLHAYFLLVGDFDIPIIYQVHRVRDGKSFATRRVEAVQKGNIVFTLTASFQKEEAGFIHQVPTMPSVPAPEELLSLEELRERRLTDPRLPRTYRNKVASSKFVPWPIEIRFCAPNTSTNRTKSPPSLRYWFRAKGTLSDDQALHRCVVAYASDLMFLQISLNPHRERGLKSSSVSLDHSMWFHRPFRADEWLLFVIDSPNAHSARGFVCGQMFTVKGELVVSLTQEGLLRRAREPALGGQSKL</sequence>
<evidence type="ECO:0000256" key="4">
    <source>
        <dbReference type="ARBA" id="ARBA00011881"/>
    </source>
</evidence>
<organism evidence="10 11">
    <name type="scientific">Striga asiatica</name>
    <name type="common">Asiatic witchweed</name>
    <name type="synonym">Buchnera asiatica</name>
    <dbReference type="NCBI Taxonomy" id="4170"/>
    <lineage>
        <taxon>Eukaryota</taxon>
        <taxon>Viridiplantae</taxon>
        <taxon>Streptophyta</taxon>
        <taxon>Embryophyta</taxon>
        <taxon>Tracheophyta</taxon>
        <taxon>Spermatophyta</taxon>
        <taxon>Magnoliopsida</taxon>
        <taxon>eudicotyledons</taxon>
        <taxon>Gunneridae</taxon>
        <taxon>Pentapetalae</taxon>
        <taxon>asterids</taxon>
        <taxon>lamiids</taxon>
        <taxon>Lamiales</taxon>
        <taxon>Orobanchaceae</taxon>
        <taxon>Buchnereae</taxon>
        <taxon>Striga</taxon>
    </lineage>
</organism>
<dbReference type="Pfam" id="PF00027">
    <property type="entry name" value="cNMP_binding"/>
    <property type="match status" value="1"/>
</dbReference>
<dbReference type="Gene3D" id="2.40.160.210">
    <property type="entry name" value="Acyl-CoA thioesterase, double hotdog domain"/>
    <property type="match status" value="1"/>
</dbReference>
<keyword evidence="11" id="KW-1185">Reference proteome</keyword>
<dbReference type="PANTHER" id="PTHR11066">
    <property type="entry name" value="ACYL-COA THIOESTERASE"/>
    <property type="match status" value="1"/>
</dbReference>
<evidence type="ECO:0000256" key="7">
    <source>
        <dbReference type="ARBA" id="ARBA00035880"/>
    </source>
</evidence>
<dbReference type="OrthoDB" id="68328at2759"/>
<comment type="subcellular location">
    <subcellularLocation>
        <location evidence="1">Peroxisome matrix</location>
    </subcellularLocation>
</comment>
<proteinExistence type="inferred from homology"/>
<dbReference type="InterPro" id="IPR018488">
    <property type="entry name" value="cNMP-bd_CS"/>
</dbReference>
<dbReference type="GO" id="GO:0047617">
    <property type="term" value="F:fatty acyl-CoA hydrolase activity"/>
    <property type="evidence" value="ECO:0007669"/>
    <property type="project" value="UniProtKB-EC"/>
</dbReference>
<dbReference type="CDD" id="cd03445">
    <property type="entry name" value="Thioesterase_II_repeat2"/>
    <property type="match status" value="1"/>
</dbReference>
<evidence type="ECO:0000256" key="5">
    <source>
        <dbReference type="ARBA" id="ARBA00022801"/>
    </source>
</evidence>
<dbReference type="SMART" id="SM00100">
    <property type="entry name" value="cNMP"/>
    <property type="match status" value="1"/>
</dbReference>
<dbReference type="GO" id="GO:0005782">
    <property type="term" value="C:peroxisomal matrix"/>
    <property type="evidence" value="ECO:0007669"/>
    <property type="project" value="UniProtKB-SubCell"/>
</dbReference>
<dbReference type="InterPro" id="IPR025652">
    <property type="entry name" value="TesB_C"/>
</dbReference>
<dbReference type="InterPro" id="IPR000595">
    <property type="entry name" value="cNMP-bd_dom"/>
</dbReference>
<comment type="subunit">
    <text evidence="4">Homotetramer.</text>
</comment>
<dbReference type="PROSITE" id="PS00888">
    <property type="entry name" value="CNMP_BINDING_1"/>
    <property type="match status" value="1"/>
</dbReference>
<feature type="domain" description="Cyclic nucleotide-binding" evidence="9">
    <location>
        <begin position="35"/>
        <end position="138"/>
    </location>
</feature>
<dbReference type="CDD" id="cd03444">
    <property type="entry name" value="Thioesterase_II_repeat1"/>
    <property type="match status" value="1"/>
</dbReference>
<dbReference type="Proteomes" id="UP000325081">
    <property type="component" value="Unassembled WGS sequence"/>
</dbReference>
<dbReference type="GO" id="GO:0009062">
    <property type="term" value="P:fatty acid catabolic process"/>
    <property type="evidence" value="ECO:0007669"/>
    <property type="project" value="TreeGrafter"/>
</dbReference>
<reference evidence="11" key="1">
    <citation type="journal article" date="2019" name="Curr. Biol.">
        <title>Genome Sequence of Striga asiatica Provides Insight into the Evolution of Plant Parasitism.</title>
        <authorList>
            <person name="Yoshida S."/>
            <person name="Kim S."/>
            <person name="Wafula E.K."/>
            <person name="Tanskanen J."/>
            <person name="Kim Y.M."/>
            <person name="Honaas L."/>
            <person name="Yang Z."/>
            <person name="Spallek T."/>
            <person name="Conn C.E."/>
            <person name="Ichihashi Y."/>
            <person name="Cheong K."/>
            <person name="Cui S."/>
            <person name="Der J.P."/>
            <person name="Gundlach H."/>
            <person name="Jiao Y."/>
            <person name="Hori C."/>
            <person name="Ishida J.K."/>
            <person name="Kasahara H."/>
            <person name="Kiba T."/>
            <person name="Kim M.S."/>
            <person name="Koo N."/>
            <person name="Laohavisit A."/>
            <person name="Lee Y.H."/>
            <person name="Lumba S."/>
            <person name="McCourt P."/>
            <person name="Mortimer J.C."/>
            <person name="Mutuku J.M."/>
            <person name="Nomura T."/>
            <person name="Sasaki-Sekimoto Y."/>
            <person name="Seto Y."/>
            <person name="Wang Y."/>
            <person name="Wakatake T."/>
            <person name="Sakakibara H."/>
            <person name="Demura T."/>
            <person name="Yamaguchi S."/>
            <person name="Yoneyama K."/>
            <person name="Manabe R.I."/>
            <person name="Nelson D.C."/>
            <person name="Schulman A.H."/>
            <person name="Timko M.P."/>
            <person name="dePamphilis C.W."/>
            <person name="Choi D."/>
            <person name="Shirasu K."/>
        </authorList>
    </citation>
    <scope>NUCLEOTIDE SEQUENCE [LARGE SCALE GENOMIC DNA]</scope>
    <source>
        <strain evidence="11">cv. UVA1</strain>
    </source>
</reference>
<dbReference type="SUPFAM" id="SSF54637">
    <property type="entry name" value="Thioesterase/thiol ester dehydrase-isomerase"/>
    <property type="match status" value="2"/>
</dbReference>
<accession>A0A5A7QM24</accession>
<evidence type="ECO:0000256" key="2">
    <source>
        <dbReference type="ARBA" id="ARBA00004872"/>
    </source>
</evidence>
<evidence type="ECO:0000256" key="8">
    <source>
        <dbReference type="ARBA" id="ARBA00038894"/>
    </source>
</evidence>
<dbReference type="InterPro" id="IPR042171">
    <property type="entry name" value="Acyl-CoA_hotdog"/>
</dbReference>
<dbReference type="PROSITE" id="PS50042">
    <property type="entry name" value="CNMP_BINDING_3"/>
    <property type="match status" value="1"/>
</dbReference>
<protein>
    <recommendedName>
        <fullName evidence="8">acyl-CoA hydrolase</fullName>
        <ecNumber evidence="8">3.1.2.20</ecNumber>
    </recommendedName>
</protein>
<evidence type="ECO:0000259" key="9">
    <source>
        <dbReference type="PROSITE" id="PS50042"/>
    </source>
</evidence>
<dbReference type="FunFam" id="2.60.120.10:FF:000109">
    <property type="entry name" value="Acyl-CoA thioesterase II"/>
    <property type="match status" value="1"/>
</dbReference>
<dbReference type="EC" id="3.1.2.20" evidence="8"/>
<evidence type="ECO:0000256" key="6">
    <source>
        <dbReference type="ARBA" id="ARBA00023098"/>
    </source>
</evidence>
<comment type="similarity">
    <text evidence="3">Belongs to the C/M/P thioester hydrolase family.</text>
</comment>
<evidence type="ECO:0000313" key="10">
    <source>
        <dbReference type="EMBL" id="GER46395.1"/>
    </source>
</evidence>
<comment type="pathway">
    <text evidence="2">Lipid metabolism; fatty acid metabolism.</text>
</comment>
<dbReference type="InterPro" id="IPR018490">
    <property type="entry name" value="cNMP-bd_dom_sf"/>
</dbReference>
<evidence type="ECO:0000256" key="3">
    <source>
        <dbReference type="ARBA" id="ARBA00006538"/>
    </source>
</evidence>
<keyword evidence="5" id="KW-0378">Hydrolase</keyword>
<dbReference type="CDD" id="cd00038">
    <property type="entry name" value="CAP_ED"/>
    <property type="match status" value="1"/>
</dbReference>
<comment type="caution">
    <text evidence="10">The sequence shown here is derived from an EMBL/GenBank/DDBJ whole genome shotgun (WGS) entry which is preliminary data.</text>
</comment>
<dbReference type="InterPro" id="IPR049449">
    <property type="entry name" value="TesB_ACOT8-like_N"/>
</dbReference>
<dbReference type="SUPFAM" id="SSF51206">
    <property type="entry name" value="cAMP-binding domain-like"/>
    <property type="match status" value="1"/>
</dbReference>
<dbReference type="GO" id="GO:0006637">
    <property type="term" value="P:acyl-CoA metabolic process"/>
    <property type="evidence" value="ECO:0007669"/>
    <property type="project" value="InterPro"/>
</dbReference>
<dbReference type="InterPro" id="IPR003703">
    <property type="entry name" value="Acyl_CoA_thio"/>
</dbReference>
<keyword evidence="6" id="KW-0443">Lipid metabolism</keyword>
<dbReference type="NCBIfam" id="TIGR00189">
    <property type="entry name" value="tesB"/>
    <property type="match status" value="1"/>
</dbReference>
<name>A0A5A7QM24_STRAF</name>
<dbReference type="FunFam" id="2.40.160.210:FF:000003">
    <property type="entry name" value="Acyl-CoA thioesterase II"/>
    <property type="match status" value="1"/>
</dbReference>
<dbReference type="Gene3D" id="2.60.120.10">
    <property type="entry name" value="Jelly Rolls"/>
    <property type="match status" value="1"/>
</dbReference>
<dbReference type="EMBL" id="BKCP01007515">
    <property type="protein sequence ID" value="GER46395.1"/>
    <property type="molecule type" value="Genomic_DNA"/>
</dbReference>
<comment type="catalytic activity">
    <reaction evidence="7">
        <text>a fatty acyl-CoA + H2O = a fatty acid + CoA + H(+)</text>
        <dbReference type="Rhea" id="RHEA:16781"/>
        <dbReference type="ChEBI" id="CHEBI:15377"/>
        <dbReference type="ChEBI" id="CHEBI:15378"/>
        <dbReference type="ChEBI" id="CHEBI:28868"/>
        <dbReference type="ChEBI" id="CHEBI:57287"/>
        <dbReference type="ChEBI" id="CHEBI:77636"/>
        <dbReference type="EC" id="3.1.2.20"/>
    </reaction>
</comment>
<dbReference type="InterPro" id="IPR029069">
    <property type="entry name" value="HotDog_dom_sf"/>
</dbReference>
<dbReference type="Pfam" id="PF13622">
    <property type="entry name" value="4HBT_3"/>
    <property type="match status" value="1"/>
</dbReference>
<dbReference type="Pfam" id="PF02551">
    <property type="entry name" value="Acyl_CoA_thio"/>
    <property type="match status" value="1"/>
</dbReference>
<evidence type="ECO:0000256" key="1">
    <source>
        <dbReference type="ARBA" id="ARBA00004253"/>
    </source>
</evidence>
<evidence type="ECO:0000313" key="11">
    <source>
        <dbReference type="Proteomes" id="UP000325081"/>
    </source>
</evidence>
<dbReference type="PANTHER" id="PTHR11066:SF34">
    <property type="entry name" value="ACYL-COENZYME A THIOESTERASE 8"/>
    <property type="match status" value="1"/>
</dbReference>